<dbReference type="HOGENOM" id="CLU_119392_0_0_11"/>
<dbReference type="STRING" id="479433.Caci_5526"/>
<dbReference type="Proteomes" id="UP000000851">
    <property type="component" value="Chromosome"/>
</dbReference>
<dbReference type="InterPro" id="IPR016181">
    <property type="entry name" value="Acyl_CoA_acyltransferase"/>
</dbReference>
<dbReference type="InterPro" id="IPR000182">
    <property type="entry name" value="GNAT_dom"/>
</dbReference>
<evidence type="ECO:0000313" key="5">
    <source>
        <dbReference type="Proteomes" id="UP000000851"/>
    </source>
</evidence>
<dbReference type="InterPro" id="IPR050832">
    <property type="entry name" value="Bact_Acetyltransf"/>
</dbReference>
<dbReference type="EMBL" id="CP001700">
    <property type="protein sequence ID" value="ACU74385.1"/>
    <property type="molecule type" value="Genomic_DNA"/>
</dbReference>
<accession>C7QAR2</accession>
<evidence type="ECO:0000256" key="2">
    <source>
        <dbReference type="ARBA" id="ARBA00023315"/>
    </source>
</evidence>
<dbReference type="SUPFAM" id="SSF55729">
    <property type="entry name" value="Acyl-CoA N-acyltransferases (Nat)"/>
    <property type="match status" value="1"/>
</dbReference>
<dbReference type="Gene3D" id="3.40.630.30">
    <property type="match status" value="1"/>
</dbReference>
<dbReference type="eggNOG" id="COG0456">
    <property type="taxonomic scope" value="Bacteria"/>
</dbReference>
<keyword evidence="2" id="KW-0012">Acyltransferase</keyword>
<proteinExistence type="predicted"/>
<dbReference type="PROSITE" id="PS51186">
    <property type="entry name" value="GNAT"/>
    <property type="match status" value="1"/>
</dbReference>
<dbReference type="RefSeq" id="WP_015794114.1">
    <property type="nucleotide sequence ID" value="NC_013131.1"/>
</dbReference>
<evidence type="ECO:0000259" key="3">
    <source>
        <dbReference type="PROSITE" id="PS51186"/>
    </source>
</evidence>
<feature type="domain" description="N-acetyltransferase" evidence="3">
    <location>
        <begin position="4"/>
        <end position="146"/>
    </location>
</feature>
<keyword evidence="5" id="KW-1185">Reference proteome</keyword>
<protein>
    <submittedName>
        <fullName evidence="4">GCN5-related N-acetyltransferase</fullName>
    </submittedName>
</protein>
<reference evidence="4 5" key="1">
    <citation type="journal article" date="2009" name="Stand. Genomic Sci.">
        <title>Complete genome sequence of Catenulispora acidiphila type strain (ID 139908).</title>
        <authorList>
            <person name="Copeland A."/>
            <person name="Lapidus A."/>
            <person name="Glavina Del Rio T."/>
            <person name="Nolan M."/>
            <person name="Lucas S."/>
            <person name="Chen F."/>
            <person name="Tice H."/>
            <person name="Cheng J.F."/>
            <person name="Bruce D."/>
            <person name="Goodwin L."/>
            <person name="Pitluck S."/>
            <person name="Mikhailova N."/>
            <person name="Pati A."/>
            <person name="Ivanova N."/>
            <person name="Mavromatis K."/>
            <person name="Chen A."/>
            <person name="Palaniappan K."/>
            <person name="Chain P."/>
            <person name="Land M."/>
            <person name="Hauser L."/>
            <person name="Chang Y.J."/>
            <person name="Jeffries C.D."/>
            <person name="Chertkov O."/>
            <person name="Brettin T."/>
            <person name="Detter J.C."/>
            <person name="Han C."/>
            <person name="Ali Z."/>
            <person name="Tindall B.J."/>
            <person name="Goker M."/>
            <person name="Bristow J."/>
            <person name="Eisen J.A."/>
            <person name="Markowitz V."/>
            <person name="Hugenholtz P."/>
            <person name="Kyrpides N.C."/>
            <person name="Klenk H.P."/>
        </authorList>
    </citation>
    <scope>NUCLEOTIDE SEQUENCE [LARGE SCALE GENOMIC DNA]</scope>
    <source>
        <strain evidence="5">DSM 44928 / JCM 14897 / NBRC 102108 / NRRL B-24433 / ID139908</strain>
    </source>
</reference>
<organism evidence="4 5">
    <name type="scientific">Catenulispora acidiphila (strain DSM 44928 / JCM 14897 / NBRC 102108 / NRRL B-24433 / ID139908)</name>
    <dbReference type="NCBI Taxonomy" id="479433"/>
    <lineage>
        <taxon>Bacteria</taxon>
        <taxon>Bacillati</taxon>
        <taxon>Actinomycetota</taxon>
        <taxon>Actinomycetes</taxon>
        <taxon>Catenulisporales</taxon>
        <taxon>Catenulisporaceae</taxon>
        <taxon>Catenulispora</taxon>
    </lineage>
</organism>
<dbReference type="KEGG" id="cai:Caci_5526"/>
<name>C7QAR2_CATAD</name>
<gene>
    <name evidence="4" type="ordered locus">Caci_5526</name>
</gene>
<keyword evidence="1 4" id="KW-0808">Transferase</keyword>
<sequence length="201" mass="22227">MSSYTIREYAPADETSWLRCRVLAFLDTAYFDDVWRAKPPVAAPGFALVAADEHGAMAAVMDVAVEDGLATIETVAVHPDHRRRGLGRALLAAATARAAAASATTLDAWTRDDPGTLDWYRAMGFAESDHYLHVYANHYTEPAEPKRAVATPRPGLKPMILFLHGKLADEQRMREEFSRVHVCRRFAMQLSAPSSDTARAR</sequence>
<evidence type="ECO:0000313" key="4">
    <source>
        <dbReference type="EMBL" id="ACU74385.1"/>
    </source>
</evidence>
<dbReference type="PANTHER" id="PTHR43877">
    <property type="entry name" value="AMINOALKYLPHOSPHONATE N-ACETYLTRANSFERASE-RELATED-RELATED"/>
    <property type="match status" value="1"/>
</dbReference>
<dbReference type="Pfam" id="PF13508">
    <property type="entry name" value="Acetyltransf_7"/>
    <property type="match status" value="1"/>
</dbReference>
<dbReference type="GO" id="GO:0016747">
    <property type="term" value="F:acyltransferase activity, transferring groups other than amino-acyl groups"/>
    <property type="evidence" value="ECO:0007669"/>
    <property type="project" value="InterPro"/>
</dbReference>
<dbReference type="AlphaFoldDB" id="C7QAR2"/>
<dbReference type="OrthoDB" id="9775595at2"/>
<dbReference type="InParanoid" id="C7QAR2"/>
<evidence type="ECO:0000256" key="1">
    <source>
        <dbReference type="ARBA" id="ARBA00022679"/>
    </source>
</evidence>